<evidence type="ECO:0008006" key="3">
    <source>
        <dbReference type="Google" id="ProtNLM"/>
    </source>
</evidence>
<gene>
    <name evidence="1" type="ORF">KP509_11G014100</name>
</gene>
<protein>
    <recommendedName>
        <fullName evidence="3">DUF4216 domain-containing protein</fullName>
    </recommendedName>
</protein>
<dbReference type="OMA" id="IMELDFR"/>
<accession>A0A8T2TS59</accession>
<proteinExistence type="predicted"/>
<dbReference type="AlphaFoldDB" id="A0A8T2TS59"/>
<comment type="caution">
    <text evidence="1">The sequence shown here is derived from an EMBL/GenBank/DDBJ whole genome shotgun (WGS) entry which is preliminary data.</text>
</comment>
<name>A0A8T2TS59_CERRI</name>
<organism evidence="1 2">
    <name type="scientific">Ceratopteris richardii</name>
    <name type="common">Triangle waterfern</name>
    <dbReference type="NCBI Taxonomy" id="49495"/>
    <lineage>
        <taxon>Eukaryota</taxon>
        <taxon>Viridiplantae</taxon>
        <taxon>Streptophyta</taxon>
        <taxon>Embryophyta</taxon>
        <taxon>Tracheophyta</taxon>
        <taxon>Polypodiopsida</taxon>
        <taxon>Polypodiidae</taxon>
        <taxon>Polypodiales</taxon>
        <taxon>Pteridineae</taxon>
        <taxon>Pteridaceae</taxon>
        <taxon>Parkerioideae</taxon>
        <taxon>Ceratopteris</taxon>
    </lineage>
</organism>
<sequence length="320" mass="37218">MDAAFREKAMKFCIVNSEPMQKWLERYELAKETNAKERAQFQRNRSTRFLPLPESLRPLPPFPTSRWLDTAVSQAKATGEDISEEEEELAKGCDWEYIKYGALWSHGRHFRIARIDQNRSTFDSGVMVNFLQKSRASGKDDNSLEGELDYCGVIQDILKLSLRKFDYFVFDVKWFKVVTSGRKAIVRRDKSGLLQVNSTRLWTDERDTFVLPEHREQVVFIPDSKEREWLFVLQVAPRSIQIFEIIDVEESPSLVDSEIHSIVEEEEIIVREEEVIGREDEAIDDDQEETSIESDLEAINIEIDILGASDLQEDARLEDF</sequence>
<dbReference type="Proteomes" id="UP000825935">
    <property type="component" value="Chromosome 11"/>
</dbReference>
<dbReference type="PANTHER" id="PTHR48258">
    <property type="entry name" value="DUF4218 DOMAIN-CONTAINING PROTEIN-RELATED"/>
    <property type="match status" value="1"/>
</dbReference>
<evidence type="ECO:0000313" key="1">
    <source>
        <dbReference type="EMBL" id="KAH7424576.1"/>
    </source>
</evidence>
<keyword evidence="2" id="KW-1185">Reference proteome</keyword>
<dbReference type="EMBL" id="CM035416">
    <property type="protein sequence ID" value="KAH7424576.1"/>
    <property type="molecule type" value="Genomic_DNA"/>
</dbReference>
<dbReference type="PANTHER" id="PTHR48258:SF14">
    <property type="entry name" value="OS02G0583300 PROTEIN"/>
    <property type="match status" value="1"/>
</dbReference>
<evidence type="ECO:0000313" key="2">
    <source>
        <dbReference type="Proteomes" id="UP000825935"/>
    </source>
</evidence>
<dbReference type="OrthoDB" id="1923595at2759"/>
<reference evidence="1" key="1">
    <citation type="submission" date="2021-08" db="EMBL/GenBank/DDBJ databases">
        <title>WGS assembly of Ceratopteris richardii.</title>
        <authorList>
            <person name="Marchant D.B."/>
            <person name="Chen G."/>
            <person name="Jenkins J."/>
            <person name="Shu S."/>
            <person name="Leebens-Mack J."/>
            <person name="Grimwood J."/>
            <person name="Schmutz J."/>
            <person name="Soltis P."/>
            <person name="Soltis D."/>
            <person name="Chen Z.-H."/>
        </authorList>
    </citation>
    <scope>NUCLEOTIDE SEQUENCE</scope>
    <source>
        <strain evidence="1">Whitten #5841</strain>
        <tissue evidence="1">Leaf</tissue>
    </source>
</reference>